<feature type="transmembrane region" description="Helical" evidence="1">
    <location>
        <begin position="73"/>
        <end position="98"/>
    </location>
</feature>
<evidence type="ECO:0000256" key="1">
    <source>
        <dbReference type="SAM" id="Phobius"/>
    </source>
</evidence>
<feature type="transmembrane region" description="Helical" evidence="1">
    <location>
        <begin position="42"/>
        <end position="67"/>
    </location>
</feature>
<protein>
    <recommendedName>
        <fullName evidence="4">Transmembrane protein</fullName>
    </recommendedName>
</protein>
<dbReference type="OrthoDB" id="1936751at2759"/>
<keyword evidence="3" id="KW-1185">Reference proteome</keyword>
<gene>
    <name evidence="2" type="ORF">AXF42_Ash019539</name>
</gene>
<dbReference type="AlphaFoldDB" id="A0A2I0A0D3"/>
<dbReference type="Proteomes" id="UP000236161">
    <property type="component" value="Unassembled WGS sequence"/>
</dbReference>
<accession>A0A2I0A0D3</accession>
<reference evidence="2 3" key="1">
    <citation type="journal article" date="2017" name="Nature">
        <title>The Apostasia genome and the evolution of orchids.</title>
        <authorList>
            <person name="Zhang G.Q."/>
            <person name="Liu K.W."/>
            <person name="Li Z."/>
            <person name="Lohaus R."/>
            <person name="Hsiao Y.Y."/>
            <person name="Niu S.C."/>
            <person name="Wang J.Y."/>
            <person name="Lin Y.C."/>
            <person name="Xu Q."/>
            <person name="Chen L.J."/>
            <person name="Yoshida K."/>
            <person name="Fujiwara S."/>
            <person name="Wang Z.W."/>
            <person name="Zhang Y.Q."/>
            <person name="Mitsuda N."/>
            <person name="Wang M."/>
            <person name="Liu G.H."/>
            <person name="Pecoraro L."/>
            <person name="Huang H.X."/>
            <person name="Xiao X.J."/>
            <person name="Lin M."/>
            <person name="Wu X.Y."/>
            <person name="Wu W.L."/>
            <person name="Chen Y.Y."/>
            <person name="Chang S.B."/>
            <person name="Sakamoto S."/>
            <person name="Ohme-Takagi M."/>
            <person name="Yagi M."/>
            <person name="Zeng S.J."/>
            <person name="Shen C.Y."/>
            <person name="Yeh C.M."/>
            <person name="Luo Y.B."/>
            <person name="Tsai W.C."/>
            <person name="Van de Peer Y."/>
            <person name="Liu Z.J."/>
        </authorList>
    </citation>
    <scope>NUCLEOTIDE SEQUENCE [LARGE SCALE GENOMIC DNA]</scope>
    <source>
        <strain evidence="3">cv. Shenzhen</strain>
        <tissue evidence="2">Stem</tissue>
    </source>
</reference>
<keyword evidence="1" id="KW-0812">Transmembrane</keyword>
<dbReference type="EMBL" id="KZ452042">
    <property type="protein sequence ID" value="PKA49001.1"/>
    <property type="molecule type" value="Genomic_DNA"/>
</dbReference>
<organism evidence="2 3">
    <name type="scientific">Apostasia shenzhenica</name>
    <dbReference type="NCBI Taxonomy" id="1088818"/>
    <lineage>
        <taxon>Eukaryota</taxon>
        <taxon>Viridiplantae</taxon>
        <taxon>Streptophyta</taxon>
        <taxon>Embryophyta</taxon>
        <taxon>Tracheophyta</taxon>
        <taxon>Spermatophyta</taxon>
        <taxon>Magnoliopsida</taxon>
        <taxon>Liliopsida</taxon>
        <taxon>Asparagales</taxon>
        <taxon>Orchidaceae</taxon>
        <taxon>Apostasioideae</taxon>
        <taxon>Apostasia</taxon>
    </lineage>
</organism>
<dbReference type="PANTHER" id="PTHR34781:SF2">
    <property type="entry name" value="TRANSMEMBRANE PROTEIN"/>
    <property type="match status" value="1"/>
</dbReference>
<sequence length="135" mass="14339">MGSDGTQQSSPFYELCALFLSLLRSPHLFFPSRRPGLSGLSPASLASLLLGAALSLMLCGSVTFVLGCILMPWVVGFVLLLYFVGVISSLSGIGKALFFPAAHSPARASPKEVSGERVLLIDFLFLHYQSVICGS</sequence>
<keyword evidence="1" id="KW-1133">Transmembrane helix</keyword>
<dbReference type="STRING" id="1088818.A0A2I0A0D3"/>
<dbReference type="PANTHER" id="PTHR34781">
    <property type="entry name" value="TRANSMEMBRANE PROTEIN"/>
    <property type="match status" value="1"/>
</dbReference>
<evidence type="ECO:0008006" key="4">
    <source>
        <dbReference type="Google" id="ProtNLM"/>
    </source>
</evidence>
<evidence type="ECO:0000313" key="2">
    <source>
        <dbReference type="EMBL" id="PKA49001.1"/>
    </source>
</evidence>
<evidence type="ECO:0000313" key="3">
    <source>
        <dbReference type="Proteomes" id="UP000236161"/>
    </source>
</evidence>
<name>A0A2I0A0D3_9ASPA</name>
<proteinExistence type="predicted"/>
<keyword evidence="1" id="KW-0472">Membrane</keyword>